<reference evidence="1" key="1">
    <citation type="journal article" date="2020" name="Stud. Mycol.">
        <title>101 Dothideomycetes genomes: a test case for predicting lifestyles and emergence of pathogens.</title>
        <authorList>
            <person name="Haridas S."/>
            <person name="Albert R."/>
            <person name="Binder M."/>
            <person name="Bloem J."/>
            <person name="Labutti K."/>
            <person name="Salamov A."/>
            <person name="Andreopoulos B."/>
            <person name="Baker S."/>
            <person name="Barry K."/>
            <person name="Bills G."/>
            <person name="Bluhm B."/>
            <person name="Cannon C."/>
            <person name="Castanera R."/>
            <person name="Culley D."/>
            <person name="Daum C."/>
            <person name="Ezra D."/>
            <person name="Gonzalez J."/>
            <person name="Henrissat B."/>
            <person name="Kuo A."/>
            <person name="Liang C."/>
            <person name="Lipzen A."/>
            <person name="Lutzoni F."/>
            <person name="Magnuson J."/>
            <person name="Mondo S."/>
            <person name="Nolan M."/>
            <person name="Ohm R."/>
            <person name="Pangilinan J."/>
            <person name="Park H.-J."/>
            <person name="Ramirez L."/>
            <person name="Alfaro M."/>
            <person name="Sun H."/>
            <person name="Tritt A."/>
            <person name="Yoshinaga Y."/>
            <person name="Zwiers L.-H."/>
            <person name="Turgeon B."/>
            <person name="Goodwin S."/>
            <person name="Spatafora J."/>
            <person name="Crous P."/>
            <person name="Grigoriev I."/>
        </authorList>
    </citation>
    <scope>NUCLEOTIDE SEQUENCE</scope>
    <source>
        <strain evidence="1">CBS 113818</strain>
    </source>
</reference>
<evidence type="ECO:0000313" key="1">
    <source>
        <dbReference type="EMBL" id="KAF2824852.1"/>
    </source>
</evidence>
<dbReference type="EMBL" id="MU006229">
    <property type="protein sequence ID" value="KAF2824852.1"/>
    <property type="molecule type" value="Genomic_DNA"/>
</dbReference>
<dbReference type="Proteomes" id="UP000799424">
    <property type="component" value="Unassembled WGS sequence"/>
</dbReference>
<keyword evidence="2" id="KW-1185">Reference proteome</keyword>
<feature type="non-terminal residue" evidence="1">
    <location>
        <position position="93"/>
    </location>
</feature>
<organism evidence="1 2">
    <name type="scientific">Ophiobolus disseminans</name>
    <dbReference type="NCBI Taxonomy" id="1469910"/>
    <lineage>
        <taxon>Eukaryota</taxon>
        <taxon>Fungi</taxon>
        <taxon>Dikarya</taxon>
        <taxon>Ascomycota</taxon>
        <taxon>Pezizomycotina</taxon>
        <taxon>Dothideomycetes</taxon>
        <taxon>Pleosporomycetidae</taxon>
        <taxon>Pleosporales</taxon>
        <taxon>Pleosporineae</taxon>
        <taxon>Phaeosphaeriaceae</taxon>
        <taxon>Ophiobolus</taxon>
    </lineage>
</organism>
<name>A0A6A6ZUV6_9PLEO</name>
<gene>
    <name evidence="1" type="ORF">CC86DRAFT_253717</name>
</gene>
<protein>
    <submittedName>
        <fullName evidence="1">Uncharacterized protein</fullName>
    </submittedName>
</protein>
<evidence type="ECO:0000313" key="2">
    <source>
        <dbReference type="Proteomes" id="UP000799424"/>
    </source>
</evidence>
<feature type="non-terminal residue" evidence="1">
    <location>
        <position position="1"/>
    </location>
</feature>
<accession>A0A6A6ZUV6</accession>
<dbReference type="OrthoDB" id="5386682at2759"/>
<sequence length="93" mass="10460">IAEAIKFALGSAATDPRDKVYGVLGLVHFGSAFHILKPDYTLSSCQVYHQVLEIIRYEPPVFGSNPLLWKEKKEKDHNQKRCDGQKCGCLNKV</sequence>
<dbReference type="AlphaFoldDB" id="A0A6A6ZUV6"/>
<proteinExistence type="predicted"/>